<proteinExistence type="predicted"/>
<protein>
    <submittedName>
        <fullName evidence="2">Uncharacterized protein</fullName>
    </submittedName>
</protein>
<evidence type="ECO:0000313" key="3">
    <source>
        <dbReference type="Proteomes" id="UP000316621"/>
    </source>
</evidence>
<dbReference type="Proteomes" id="UP000316621">
    <property type="component" value="Chromosome 5"/>
</dbReference>
<dbReference type="AlphaFoldDB" id="A0A4Y7JS05"/>
<organism evidence="2 3">
    <name type="scientific">Papaver somniferum</name>
    <name type="common">Opium poppy</name>
    <dbReference type="NCBI Taxonomy" id="3469"/>
    <lineage>
        <taxon>Eukaryota</taxon>
        <taxon>Viridiplantae</taxon>
        <taxon>Streptophyta</taxon>
        <taxon>Embryophyta</taxon>
        <taxon>Tracheophyta</taxon>
        <taxon>Spermatophyta</taxon>
        <taxon>Magnoliopsida</taxon>
        <taxon>Ranunculales</taxon>
        <taxon>Papaveraceae</taxon>
        <taxon>Papaveroideae</taxon>
        <taxon>Papaver</taxon>
    </lineage>
</organism>
<name>A0A4Y7JS05_PAPSO</name>
<gene>
    <name evidence="2" type="ORF">C5167_025632</name>
</gene>
<sequence length="97" mass="10547">MTSPCETLDEDTTPHEVNEEVDATTTSAATTTTNDCNTFLNNFYGPEAKADVEFKTTGANSTLNLELCIRRDANNRCVINSQVKEKAGAMYSGYQGV</sequence>
<reference evidence="2 3" key="1">
    <citation type="journal article" date="2018" name="Science">
        <title>The opium poppy genome and morphinan production.</title>
        <authorList>
            <person name="Guo L."/>
            <person name="Winzer T."/>
            <person name="Yang X."/>
            <person name="Li Y."/>
            <person name="Ning Z."/>
            <person name="He Z."/>
            <person name="Teodor R."/>
            <person name="Lu Y."/>
            <person name="Bowser T.A."/>
            <person name="Graham I.A."/>
            <person name="Ye K."/>
        </authorList>
    </citation>
    <scope>NUCLEOTIDE SEQUENCE [LARGE SCALE GENOMIC DNA]</scope>
    <source>
        <strain evidence="3">cv. HN1</strain>
        <tissue evidence="2">Leaves</tissue>
    </source>
</reference>
<dbReference type="EMBL" id="CM010719">
    <property type="protein sequence ID" value="RZC63874.1"/>
    <property type="molecule type" value="Genomic_DNA"/>
</dbReference>
<dbReference type="Gramene" id="RZC63874">
    <property type="protein sequence ID" value="RZC63874"/>
    <property type="gene ID" value="C5167_025632"/>
</dbReference>
<accession>A0A4Y7JS05</accession>
<evidence type="ECO:0000313" key="2">
    <source>
        <dbReference type="EMBL" id="RZC63874.1"/>
    </source>
</evidence>
<feature type="region of interest" description="Disordered" evidence="1">
    <location>
        <begin position="1"/>
        <end position="29"/>
    </location>
</feature>
<evidence type="ECO:0000256" key="1">
    <source>
        <dbReference type="SAM" id="MobiDB-lite"/>
    </source>
</evidence>
<keyword evidence="3" id="KW-1185">Reference proteome</keyword>